<dbReference type="SUPFAM" id="SSF52047">
    <property type="entry name" value="RNI-like"/>
    <property type="match status" value="1"/>
</dbReference>
<dbReference type="InterPro" id="IPR032675">
    <property type="entry name" value="LRR_dom_sf"/>
</dbReference>
<evidence type="ECO:0000313" key="1">
    <source>
        <dbReference type="EMBL" id="EEC83037.1"/>
    </source>
</evidence>
<dbReference type="STRING" id="39946.B8BBH3"/>
<dbReference type="PANTHER" id="PTHR38926:SF71">
    <property type="entry name" value="OS08G0194350 PROTEIN"/>
    <property type="match status" value="1"/>
</dbReference>
<dbReference type="Gene3D" id="3.80.10.10">
    <property type="entry name" value="Ribonuclease Inhibitor"/>
    <property type="match status" value="1"/>
</dbReference>
<accession>B8BBH3</accession>
<dbReference type="AlphaFoldDB" id="B8BBH3"/>
<dbReference type="EMBL" id="CM000133">
    <property type="protein sequence ID" value="EEC83037.1"/>
    <property type="molecule type" value="Genomic_DNA"/>
</dbReference>
<sequence>MAPRGQAASPVAMHRHAMAHHDVVTKDPLVRHLLSVLARPPAVDLPAMEFVKYYERRKYIEDSGVMRAMAKVAVDRSDGRLEVFEGYGFVNDELLQYIGDRSPSLKGLSLISLFSYLDISKKVFTEFISKCPCLEDLVVEEGGFIGGETGFTLSVELKRLKLTVHTCPDSRGFFVDEPFGIATMKQLRHLILGSICIGNEELMAIIDACPHLELLDVSKCYKLDVDDALRTKCAGIKTVKLPLSLSHDGDQYAYCDYQIDEYGDFIDDYADYF</sequence>
<protein>
    <submittedName>
        <fullName evidence="1">Uncharacterized protein</fullName>
    </submittedName>
</protein>
<gene>
    <name evidence="1" type="ORF">OsI_28129</name>
</gene>
<reference evidence="1 2" key="1">
    <citation type="journal article" date="2005" name="PLoS Biol.">
        <title>The genomes of Oryza sativa: a history of duplications.</title>
        <authorList>
            <person name="Yu J."/>
            <person name="Wang J."/>
            <person name="Lin W."/>
            <person name="Li S."/>
            <person name="Li H."/>
            <person name="Zhou J."/>
            <person name="Ni P."/>
            <person name="Dong W."/>
            <person name="Hu S."/>
            <person name="Zeng C."/>
            <person name="Zhang J."/>
            <person name="Zhang Y."/>
            <person name="Li R."/>
            <person name="Xu Z."/>
            <person name="Li S."/>
            <person name="Li X."/>
            <person name="Zheng H."/>
            <person name="Cong L."/>
            <person name="Lin L."/>
            <person name="Yin J."/>
            <person name="Geng J."/>
            <person name="Li G."/>
            <person name="Shi J."/>
            <person name="Liu J."/>
            <person name="Lv H."/>
            <person name="Li J."/>
            <person name="Wang J."/>
            <person name="Deng Y."/>
            <person name="Ran L."/>
            <person name="Shi X."/>
            <person name="Wang X."/>
            <person name="Wu Q."/>
            <person name="Li C."/>
            <person name="Ren X."/>
            <person name="Wang J."/>
            <person name="Wang X."/>
            <person name="Li D."/>
            <person name="Liu D."/>
            <person name="Zhang X."/>
            <person name="Ji Z."/>
            <person name="Zhao W."/>
            <person name="Sun Y."/>
            <person name="Zhang Z."/>
            <person name="Bao J."/>
            <person name="Han Y."/>
            <person name="Dong L."/>
            <person name="Ji J."/>
            <person name="Chen P."/>
            <person name="Wu S."/>
            <person name="Liu J."/>
            <person name="Xiao Y."/>
            <person name="Bu D."/>
            <person name="Tan J."/>
            <person name="Yang L."/>
            <person name="Ye C."/>
            <person name="Zhang J."/>
            <person name="Xu J."/>
            <person name="Zhou Y."/>
            <person name="Yu Y."/>
            <person name="Zhang B."/>
            <person name="Zhuang S."/>
            <person name="Wei H."/>
            <person name="Liu B."/>
            <person name="Lei M."/>
            <person name="Yu H."/>
            <person name="Li Y."/>
            <person name="Xu H."/>
            <person name="Wei S."/>
            <person name="He X."/>
            <person name="Fang L."/>
            <person name="Zhang Z."/>
            <person name="Zhang Y."/>
            <person name="Huang X."/>
            <person name="Su Z."/>
            <person name="Tong W."/>
            <person name="Li J."/>
            <person name="Tong Z."/>
            <person name="Li S."/>
            <person name="Ye J."/>
            <person name="Wang L."/>
            <person name="Fang L."/>
            <person name="Lei T."/>
            <person name="Chen C."/>
            <person name="Chen H."/>
            <person name="Xu Z."/>
            <person name="Li H."/>
            <person name="Huang H."/>
            <person name="Zhang F."/>
            <person name="Xu H."/>
            <person name="Li N."/>
            <person name="Zhao C."/>
            <person name="Li S."/>
            <person name="Dong L."/>
            <person name="Huang Y."/>
            <person name="Li L."/>
            <person name="Xi Y."/>
            <person name="Qi Q."/>
            <person name="Li W."/>
            <person name="Zhang B."/>
            <person name="Hu W."/>
            <person name="Zhang Y."/>
            <person name="Tian X."/>
            <person name="Jiao Y."/>
            <person name="Liang X."/>
            <person name="Jin J."/>
            <person name="Gao L."/>
            <person name="Zheng W."/>
            <person name="Hao B."/>
            <person name="Liu S."/>
            <person name="Wang W."/>
            <person name="Yuan L."/>
            <person name="Cao M."/>
            <person name="McDermott J."/>
            <person name="Samudrala R."/>
            <person name="Wang J."/>
            <person name="Wong G.K."/>
            <person name="Yang H."/>
        </authorList>
    </citation>
    <scope>NUCLEOTIDE SEQUENCE [LARGE SCALE GENOMIC DNA]</scope>
    <source>
        <strain evidence="2">cv. 93-11</strain>
    </source>
</reference>
<dbReference type="PANTHER" id="PTHR38926">
    <property type="entry name" value="F-BOX DOMAIN CONTAINING PROTEIN, EXPRESSED"/>
    <property type="match status" value="1"/>
</dbReference>
<keyword evidence="2" id="KW-1185">Reference proteome</keyword>
<evidence type="ECO:0000313" key="2">
    <source>
        <dbReference type="Proteomes" id="UP000007015"/>
    </source>
</evidence>
<dbReference type="HOGENOM" id="CLU_044915_6_1_1"/>
<dbReference type="Proteomes" id="UP000007015">
    <property type="component" value="Chromosome 8"/>
</dbReference>
<name>B8BBH3_ORYSI</name>
<dbReference type="OMA" id="HRHAMAH"/>
<organism evidence="1 2">
    <name type="scientific">Oryza sativa subsp. indica</name>
    <name type="common">Rice</name>
    <dbReference type="NCBI Taxonomy" id="39946"/>
    <lineage>
        <taxon>Eukaryota</taxon>
        <taxon>Viridiplantae</taxon>
        <taxon>Streptophyta</taxon>
        <taxon>Embryophyta</taxon>
        <taxon>Tracheophyta</taxon>
        <taxon>Spermatophyta</taxon>
        <taxon>Magnoliopsida</taxon>
        <taxon>Liliopsida</taxon>
        <taxon>Poales</taxon>
        <taxon>Poaceae</taxon>
        <taxon>BOP clade</taxon>
        <taxon>Oryzoideae</taxon>
        <taxon>Oryzeae</taxon>
        <taxon>Oryzinae</taxon>
        <taxon>Oryza</taxon>
        <taxon>Oryza sativa</taxon>
    </lineage>
</organism>
<dbReference type="Gramene" id="BGIOSGA027504-TA">
    <property type="protein sequence ID" value="BGIOSGA027504-PA"/>
    <property type="gene ID" value="BGIOSGA027504"/>
</dbReference>
<proteinExistence type="predicted"/>